<protein>
    <submittedName>
        <fullName evidence="2">Uncharacterized protein</fullName>
    </submittedName>
</protein>
<dbReference type="RefSeq" id="XP_013893252.1">
    <property type="nucleotide sequence ID" value="XM_014037798.1"/>
</dbReference>
<dbReference type="KEGG" id="mng:MNEG_13730"/>
<sequence length="643" mass="67020">MAAAATVLDRCEAARRRKLPFFGSNAKMRELDRRQTLERVAAQRAALSAARVGLPQVILSSKIAPRALSGVNSPDPLCARHAMALAALVARDAPSLFIDHVAHLIQGNLDIFQATAVQAAGGPGAKPARPSKDLFQERSANLSDAWARLYLARACGAVVSAGFASASSNTVIWEALTTLACCDRAVIVCLEAIRGLVGTPYPTVSKLPPPGSKKVPQLDERREQDDSYRQAAAWRALLAHAAHDAPAPQKGSAAAAAAALAATSAAAGAGAGAFGFGAGLLPGVAKQFTVGRSQRGVEESAALQRMASLARGKGQPHPGAIAEDEEEQEPPRPSLFAAVVERLTACLGMKSHAAIASACRAVAALAEARARAVALARSPGERAAALGGGEVRELLAQLEARMVAVAKEPGFSAAQRLKALEALLWLQQLPSSRPPAISPDDLLQQLSMGGGTVSLSVATIFADPWPEDLLTGLMFTLTRRLFSAPGAAEYLLACAGAVARACPSRVKHEQLHQMWDTCLRASEPQVKLAAVRSALALLSSPAPPIASPPSAAAPEVKVLAAREEAAYWALVRSAAWWLGENANFAANEFVWKPRPPPPALAAALETADGMPQELLAAAAVAGNPLLSMVLTHLQRARWPPAAA</sequence>
<feature type="region of interest" description="Disordered" evidence="1">
    <location>
        <begin position="311"/>
        <end position="331"/>
    </location>
</feature>
<reference evidence="2 3" key="1">
    <citation type="journal article" date="2013" name="BMC Genomics">
        <title>Reconstruction of the lipid metabolism for the microalga Monoraphidium neglectum from its genome sequence reveals characteristics suitable for biofuel production.</title>
        <authorList>
            <person name="Bogen C."/>
            <person name="Al-Dilaimi A."/>
            <person name="Albersmeier A."/>
            <person name="Wichmann J."/>
            <person name="Grundmann M."/>
            <person name="Rupp O."/>
            <person name="Lauersen K.J."/>
            <person name="Blifernez-Klassen O."/>
            <person name="Kalinowski J."/>
            <person name="Goesmann A."/>
            <person name="Mussgnug J.H."/>
            <person name="Kruse O."/>
        </authorList>
    </citation>
    <scope>NUCLEOTIDE SEQUENCE [LARGE SCALE GENOMIC DNA]</scope>
    <source>
        <strain evidence="2 3">SAG 48.87</strain>
    </source>
</reference>
<dbReference type="PANTHER" id="PTHR48151:SF3">
    <property type="entry name" value="SH3 DOMAIN-CONTAINING PROTEIN"/>
    <property type="match status" value="1"/>
</dbReference>
<dbReference type="InterPro" id="IPR053296">
    <property type="entry name" value="TSET_member_tstB"/>
</dbReference>
<evidence type="ECO:0000313" key="3">
    <source>
        <dbReference type="Proteomes" id="UP000054498"/>
    </source>
</evidence>
<proteinExistence type="predicted"/>
<keyword evidence="3" id="KW-1185">Reference proteome</keyword>
<dbReference type="PANTHER" id="PTHR48151">
    <property type="entry name" value="SH3 DOMAIN-CONTAINING PROTEIN"/>
    <property type="match status" value="1"/>
</dbReference>
<evidence type="ECO:0000313" key="2">
    <source>
        <dbReference type="EMBL" id="KIY94232.1"/>
    </source>
</evidence>
<gene>
    <name evidence="2" type="ORF">MNEG_13730</name>
</gene>
<dbReference type="Proteomes" id="UP000054498">
    <property type="component" value="Unassembled WGS sequence"/>
</dbReference>
<name>A0A0D2J2P3_9CHLO</name>
<dbReference type="STRING" id="145388.A0A0D2J2P3"/>
<dbReference type="AlphaFoldDB" id="A0A0D2J2P3"/>
<accession>A0A0D2J2P3</accession>
<dbReference type="OrthoDB" id="544087at2759"/>
<feature type="region of interest" description="Disordered" evidence="1">
    <location>
        <begin position="204"/>
        <end position="224"/>
    </location>
</feature>
<dbReference type="EMBL" id="KK104226">
    <property type="protein sequence ID" value="KIY94232.1"/>
    <property type="molecule type" value="Genomic_DNA"/>
</dbReference>
<evidence type="ECO:0000256" key="1">
    <source>
        <dbReference type="SAM" id="MobiDB-lite"/>
    </source>
</evidence>
<organism evidence="2 3">
    <name type="scientific">Monoraphidium neglectum</name>
    <dbReference type="NCBI Taxonomy" id="145388"/>
    <lineage>
        <taxon>Eukaryota</taxon>
        <taxon>Viridiplantae</taxon>
        <taxon>Chlorophyta</taxon>
        <taxon>core chlorophytes</taxon>
        <taxon>Chlorophyceae</taxon>
        <taxon>CS clade</taxon>
        <taxon>Sphaeropleales</taxon>
        <taxon>Selenastraceae</taxon>
        <taxon>Monoraphidium</taxon>
    </lineage>
</organism>
<dbReference type="GeneID" id="25731222"/>